<dbReference type="AlphaFoldDB" id="A0A1H7PKH2"/>
<dbReference type="SUPFAM" id="SSF56935">
    <property type="entry name" value="Porins"/>
    <property type="match status" value="1"/>
</dbReference>
<evidence type="ECO:0000313" key="5">
    <source>
        <dbReference type="Proteomes" id="UP000198984"/>
    </source>
</evidence>
<feature type="domain" description="TonB-dependent receptor plug" evidence="3">
    <location>
        <begin position="165"/>
        <end position="282"/>
    </location>
</feature>
<evidence type="ECO:0000256" key="1">
    <source>
        <dbReference type="PROSITE-ProRule" id="PRU01360"/>
    </source>
</evidence>
<keyword evidence="1" id="KW-0998">Cell outer membrane</keyword>
<dbReference type="Pfam" id="PF13715">
    <property type="entry name" value="CarbopepD_reg_2"/>
    <property type="match status" value="1"/>
</dbReference>
<keyword evidence="1" id="KW-0813">Transport</keyword>
<keyword evidence="5" id="KW-1185">Reference proteome</keyword>
<dbReference type="SUPFAM" id="SSF49464">
    <property type="entry name" value="Carboxypeptidase regulatory domain-like"/>
    <property type="match status" value="1"/>
</dbReference>
<evidence type="ECO:0000256" key="2">
    <source>
        <dbReference type="SAM" id="Phobius"/>
    </source>
</evidence>
<dbReference type="InterPro" id="IPR037066">
    <property type="entry name" value="Plug_dom_sf"/>
</dbReference>
<dbReference type="GO" id="GO:0009279">
    <property type="term" value="C:cell outer membrane"/>
    <property type="evidence" value="ECO:0007669"/>
    <property type="project" value="UniProtKB-SubCell"/>
</dbReference>
<comment type="subcellular location">
    <subcellularLocation>
        <location evidence="1">Cell outer membrane</location>
        <topology evidence="1">Multi-pass membrane protein</topology>
    </subcellularLocation>
</comment>
<keyword evidence="1 2" id="KW-0472">Membrane</keyword>
<feature type="transmembrane region" description="Helical" evidence="2">
    <location>
        <begin position="47"/>
        <end position="65"/>
    </location>
</feature>
<dbReference type="InterPro" id="IPR008969">
    <property type="entry name" value="CarboxyPept-like_regulatory"/>
</dbReference>
<dbReference type="InterPro" id="IPR012910">
    <property type="entry name" value="Plug_dom"/>
</dbReference>
<dbReference type="Gene3D" id="2.170.130.10">
    <property type="entry name" value="TonB-dependent receptor, plug domain"/>
    <property type="match status" value="1"/>
</dbReference>
<keyword evidence="1" id="KW-1134">Transmembrane beta strand</keyword>
<evidence type="ECO:0000259" key="3">
    <source>
        <dbReference type="Pfam" id="PF07715"/>
    </source>
</evidence>
<comment type="similarity">
    <text evidence="1">Belongs to the TonB-dependent receptor family.</text>
</comment>
<reference evidence="4 5" key="1">
    <citation type="submission" date="2016-10" db="EMBL/GenBank/DDBJ databases">
        <authorList>
            <person name="de Groot N.N."/>
        </authorList>
    </citation>
    <scope>NUCLEOTIDE SEQUENCE [LARGE SCALE GENOMIC DNA]</scope>
    <source>
        <strain evidence="4 5">DSM 21039</strain>
    </source>
</reference>
<dbReference type="InterPro" id="IPR023996">
    <property type="entry name" value="TonB-dep_OMP_SusC/RagA"/>
</dbReference>
<accession>A0A1H7PKH2</accession>
<gene>
    <name evidence="4" type="ORF">SAMN04488505_102106</name>
</gene>
<keyword evidence="1 2" id="KW-0812">Transmembrane</keyword>
<dbReference type="NCBIfam" id="TIGR04056">
    <property type="entry name" value="OMP_RagA_SusC"/>
    <property type="match status" value="1"/>
</dbReference>
<dbReference type="InterPro" id="IPR039426">
    <property type="entry name" value="TonB-dep_rcpt-like"/>
</dbReference>
<organism evidence="4 5">
    <name type="scientific">Chitinophaga rupis</name>
    <dbReference type="NCBI Taxonomy" id="573321"/>
    <lineage>
        <taxon>Bacteria</taxon>
        <taxon>Pseudomonadati</taxon>
        <taxon>Bacteroidota</taxon>
        <taxon>Chitinophagia</taxon>
        <taxon>Chitinophagales</taxon>
        <taxon>Chitinophagaceae</taxon>
        <taxon>Chitinophaga</taxon>
    </lineage>
</organism>
<sequence length="1100" mass="120060">MHFLFAGNYTKIHKSCHSTKIPDGKISKPKLFNCLCMRHSKARVKRWRLLLLLGCWAIVLPMAGYCQQNGPGKITGTVISKKSGQPILGANLTVRGTKIMASTNGEGKFAILAQPGQEIDASFIGFAKAHVTVGSSPTVTIVMEEDYSTLNDIVVVGYGKMKKTDQSSAQVSISSADINRTVNTTIDQALQGRAAGVYVTQNSGQPGGGISVNIRGVSSLSGTTEPLYVIDGVQIQPSLVSYGNSSSINPLAGINPADIESMEVLQGPSATAVYGSRATNGVVLVTTKRGKAGQVKVGYNYLYSLQGKPETLPTLNLQQFAIMNNEIATQLNRTPNDDFKNPSVLGEGTNWQEAMFKTSPLQKHQVTMSGGLTNTTYYMSGEYFNQEGVAIGSKFNRYSFRLNLDNQAFKWLKLSTSLNYYQTKEKLSSTSEDVIRNAITLAPNIAVKNPDGTWGGATENEYGGNAKYAPVNPIAIANLVSNNFKKVGGLGSLAAEVTLLKGLVFRGSFNGNFETGEGVKFTPTYRLGYISNEKASLSFNTSKNYYWNLNQLLQYNTDIGRHSIGAMVSHEAQSGSFQGYSGTRTGFVSNDIPSFNLGDAEGQTTGSFKGSWAMESYLSRINYTYDGKYILQLAGRADASSNFGIANRWGYFPSVSAAWRVTEESFMKGIEFINELKLRAEWGKTGNNGTGGQYAPLGPVTTPLGTGFRTTQYGNSNIQWEATETKNIGFNLSILQNRIQLEGDYYIRHTNNLLLSLGLPAYMGTSGEGAINPPNVNLGSLQNKGFGFTLNTVNIDNKAGFSWRTNLNISSFRTKITKLNSDAAFLRKSAWYMDNFEERSVVGRAPWLMYGYVSEGLFKSVDEINNSAIPTQSDGSRLPVQQDGGVWVGDRKYKDLNGDNVIDSRDQTFIGNPWPKLTFGFTNAFAFKGFDLSILVTGAQGNDIYNYLRYQNANPNNINLGRNLFSESFGYARVSNGADGKATLLNPGTDIPRIVGSDVNGNANRFTDIYVEDGSYVRIKNVQLGYNIPARWLRAQGIVKAVRLAAGVQNLATFTKYKGYDPEVGAYLGKEVQVSSQFIGVDAGRYPLTRYYTFNIGVDF</sequence>
<dbReference type="STRING" id="573321.SAMN04488505_102106"/>
<evidence type="ECO:0000313" key="4">
    <source>
        <dbReference type="EMBL" id="SEL36099.1"/>
    </source>
</evidence>
<keyword evidence="2" id="KW-1133">Transmembrane helix</keyword>
<dbReference type="EMBL" id="FOBB01000002">
    <property type="protein sequence ID" value="SEL36099.1"/>
    <property type="molecule type" value="Genomic_DNA"/>
</dbReference>
<protein>
    <submittedName>
        <fullName evidence="4">TonB-linked outer membrane protein, SusC/RagA family</fullName>
    </submittedName>
</protein>
<proteinExistence type="inferred from homology"/>
<name>A0A1H7PKH2_9BACT</name>
<dbReference type="Pfam" id="PF07715">
    <property type="entry name" value="Plug"/>
    <property type="match status" value="1"/>
</dbReference>
<dbReference type="PROSITE" id="PS52016">
    <property type="entry name" value="TONB_DEPENDENT_REC_3"/>
    <property type="match status" value="1"/>
</dbReference>
<dbReference type="Gene3D" id="2.60.40.1120">
    <property type="entry name" value="Carboxypeptidase-like, regulatory domain"/>
    <property type="match status" value="1"/>
</dbReference>
<dbReference type="Proteomes" id="UP000198984">
    <property type="component" value="Unassembled WGS sequence"/>
</dbReference>
<dbReference type="InterPro" id="IPR023997">
    <property type="entry name" value="TonB-dep_OMP_SusC/RagA_CS"/>
</dbReference>
<dbReference type="NCBIfam" id="TIGR04057">
    <property type="entry name" value="SusC_RagA_signa"/>
    <property type="match status" value="1"/>
</dbReference>